<feature type="transmembrane region" description="Helical" evidence="1">
    <location>
        <begin position="43"/>
        <end position="62"/>
    </location>
</feature>
<comment type="caution">
    <text evidence="3">The sequence shown here is derived from an EMBL/GenBank/DDBJ whole genome shotgun (WGS) entry which is preliminary data.</text>
</comment>
<dbReference type="RefSeq" id="WP_323247598.1">
    <property type="nucleotide sequence ID" value="NZ_JAYFUL010000006.1"/>
</dbReference>
<keyword evidence="1" id="KW-0812">Transmembrane</keyword>
<feature type="transmembrane region" description="Helical" evidence="1">
    <location>
        <begin position="83"/>
        <end position="106"/>
    </location>
</feature>
<dbReference type="InterPro" id="IPR050640">
    <property type="entry name" value="Bact_2-comp_sensor_kinase"/>
</dbReference>
<feature type="domain" description="Signal transduction histidine kinase internal region" evidence="2">
    <location>
        <begin position="159"/>
        <end position="237"/>
    </location>
</feature>
<organism evidence="3 4">
    <name type="scientific">Arcicella aquatica</name>
    <dbReference type="NCBI Taxonomy" id="217141"/>
    <lineage>
        <taxon>Bacteria</taxon>
        <taxon>Pseudomonadati</taxon>
        <taxon>Bacteroidota</taxon>
        <taxon>Cytophagia</taxon>
        <taxon>Cytophagales</taxon>
        <taxon>Flectobacillaceae</taxon>
        <taxon>Arcicella</taxon>
    </lineage>
</organism>
<protein>
    <submittedName>
        <fullName evidence="3">Histidine kinase</fullName>
    </submittedName>
</protein>
<gene>
    <name evidence="3" type="ORF">VB264_05890</name>
</gene>
<dbReference type="PANTHER" id="PTHR34220:SF7">
    <property type="entry name" value="SENSOR HISTIDINE KINASE YPDA"/>
    <property type="match status" value="1"/>
</dbReference>
<dbReference type="Gene3D" id="3.30.565.10">
    <property type="entry name" value="Histidine kinase-like ATPase, C-terminal domain"/>
    <property type="match status" value="1"/>
</dbReference>
<keyword evidence="1" id="KW-1133">Transmembrane helix</keyword>
<proteinExistence type="predicted"/>
<evidence type="ECO:0000256" key="1">
    <source>
        <dbReference type="SAM" id="Phobius"/>
    </source>
</evidence>
<reference evidence="3 4" key="1">
    <citation type="submission" date="2023-12" db="EMBL/GenBank/DDBJ databases">
        <title>Novel species of the genus Arcicella isolated from rivers.</title>
        <authorList>
            <person name="Lu H."/>
        </authorList>
    </citation>
    <scope>NUCLEOTIDE SEQUENCE [LARGE SCALE GENOMIC DNA]</scope>
    <source>
        <strain evidence="3 4">LMG 21963</strain>
    </source>
</reference>
<dbReference type="PANTHER" id="PTHR34220">
    <property type="entry name" value="SENSOR HISTIDINE KINASE YPDA"/>
    <property type="match status" value="1"/>
</dbReference>
<dbReference type="Pfam" id="PF06580">
    <property type="entry name" value="His_kinase"/>
    <property type="match status" value="1"/>
</dbReference>
<accession>A0ABU5QJR2</accession>
<keyword evidence="3" id="KW-0808">Transferase</keyword>
<feature type="transmembrane region" description="Helical" evidence="1">
    <location>
        <begin position="118"/>
        <end position="139"/>
    </location>
</feature>
<evidence type="ECO:0000313" key="4">
    <source>
        <dbReference type="Proteomes" id="UP001304671"/>
    </source>
</evidence>
<evidence type="ECO:0000313" key="3">
    <source>
        <dbReference type="EMBL" id="MEA5257306.1"/>
    </source>
</evidence>
<keyword evidence="4" id="KW-1185">Reference proteome</keyword>
<dbReference type="GO" id="GO:0016301">
    <property type="term" value="F:kinase activity"/>
    <property type="evidence" value="ECO:0007669"/>
    <property type="project" value="UniProtKB-KW"/>
</dbReference>
<sequence>MDKHERRICIYSSLLIVLVVNSPRLLALRENGIIARYWQFDLVEYSFQFLYNLLFCLILFYINLSKDKSLALYLLKKRYSLYFLANIIVILLFIIIGSFIQANLFFENHLPGVVVRGYFVRLLFSAVLIGIIIRILLLLRESKLKEKENEQLKRFYLEAQLQLLKEQLNPHLLFNSLSSLSGIVREDPKLAQFYIIHLSKVFRNALEKSGTMLVSLAEELRILKSYEELLKMRYEKAFHFVITIDEHYLNFTLPHLSLQPLLENAIKHNAVSIERPLVITIYVEDEWLVVSNNLQEIISPENSTGIGLVNLNERFRLLKLKEIDIKKTKDTFLVKLPLIL</sequence>
<evidence type="ECO:0000259" key="2">
    <source>
        <dbReference type="Pfam" id="PF06580"/>
    </source>
</evidence>
<dbReference type="Proteomes" id="UP001304671">
    <property type="component" value="Unassembled WGS sequence"/>
</dbReference>
<dbReference type="EMBL" id="JAYFUL010000006">
    <property type="protein sequence ID" value="MEA5257306.1"/>
    <property type="molecule type" value="Genomic_DNA"/>
</dbReference>
<dbReference type="SUPFAM" id="SSF55874">
    <property type="entry name" value="ATPase domain of HSP90 chaperone/DNA topoisomerase II/histidine kinase"/>
    <property type="match status" value="1"/>
</dbReference>
<dbReference type="InterPro" id="IPR010559">
    <property type="entry name" value="Sig_transdc_His_kin_internal"/>
</dbReference>
<name>A0ABU5QJR2_9BACT</name>
<keyword evidence="1" id="KW-0472">Membrane</keyword>
<dbReference type="InterPro" id="IPR036890">
    <property type="entry name" value="HATPase_C_sf"/>
</dbReference>
<keyword evidence="3" id="KW-0418">Kinase</keyword>